<keyword evidence="3" id="KW-1185">Reference proteome</keyword>
<dbReference type="Pfam" id="PF01966">
    <property type="entry name" value="HD"/>
    <property type="match status" value="1"/>
</dbReference>
<dbReference type="EMBL" id="KZ303489">
    <property type="protein sequence ID" value="PIA18669.1"/>
    <property type="molecule type" value="Genomic_DNA"/>
</dbReference>
<dbReference type="SUPFAM" id="SSF109604">
    <property type="entry name" value="HD-domain/PDEase-like"/>
    <property type="match status" value="1"/>
</dbReference>
<dbReference type="Gene3D" id="1.20.58.1910">
    <property type="match status" value="1"/>
</dbReference>
<reference evidence="2 3" key="1">
    <citation type="journal article" date="2015" name="Genome Biol. Evol.">
        <title>Phylogenomic analyses indicate that early fungi evolved digesting cell walls of algal ancestors of land plants.</title>
        <authorList>
            <person name="Chang Y."/>
            <person name="Wang S."/>
            <person name="Sekimoto S."/>
            <person name="Aerts A.L."/>
            <person name="Choi C."/>
            <person name="Clum A."/>
            <person name="LaButti K.M."/>
            <person name="Lindquist E.A."/>
            <person name="Yee Ngan C."/>
            <person name="Ohm R.A."/>
            <person name="Salamov A.A."/>
            <person name="Grigoriev I.V."/>
            <person name="Spatafora J.W."/>
            <person name="Berbee M.L."/>
        </authorList>
    </citation>
    <scope>NUCLEOTIDE SEQUENCE [LARGE SCALE GENOMIC DNA]</scope>
    <source>
        <strain evidence="2 3">NRRL 1564</strain>
    </source>
</reference>
<dbReference type="Gene3D" id="1.10.472.50">
    <property type="entry name" value="HD-domain/PDEase-like"/>
    <property type="match status" value="1"/>
</dbReference>
<dbReference type="CDD" id="cd00077">
    <property type="entry name" value="HDc"/>
    <property type="match status" value="1"/>
</dbReference>
<name>A0A2G5BI31_COERN</name>
<dbReference type="InterPro" id="IPR006674">
    <property type="entry name" value="HD_domain"/>
</dbReference>
<dbReference type="PANTHER" id="PTHR33594">
    <property type="entry name" value="SUPERFAMILY HYDROLASE, PUTATIVE (AFU_ORTHOLOGUE AFUA_1G03035)-RELATED"/>
    <property type="match status" value="1"/>
</dbReference>
<dbReference type="OrthoDB" id="16547at2759"/>
<gene>
    <name evidence="2" type="ORF">COEREDRAFT_79676</name>
</gene>
<dbReference type="AlphaFoldDB" id="A0A2G5BI31"/>
<dbReference type="PANTHER" id="PTHR33594:SF1">
    <property type="entry name" value="HD_PDEASE DOMAIN-CONTAINING PROTEIN"/>
    <property type="match status" value="1"/>
</dbReference>
<evidence type="ECO:0000259" key="1">
    <source>
        <dbReference type="SMART" id="SM00471"/>
    </source>
</evidence>
<dbReference type="STRING" id="763665.A0A2G5BI31"/>
<protein>
    <recommendedName>
        <fullName evidence="1">HD/PDEase domain-containing protein</fullName>
    </recommendedName>
</protein>
<dbReference type="SMART" id="SM00471">
    <property type="entry name" value="HDc"/>
    <property type="match status" value="1"/>
</dbReference>
<organism evidence="2 3">
    <name type="scientific">Coemansia reversa (strain ATCC 12441 / NRRL 1564)</name>
    <dbReference type="NCBI Taxonomy" id="763665"/>
    <lineage>
        <taxon>Eukaryota</taxon>
        <taxon>Fungi</taxon>
        <taxon>Fungi incertae sedis</taxon>
        <taxon>Zoopagomycota</taxon>
        <taxon>Kickxellomycotina</taxon>
        <taxon>Kickxellomycetes</taxon>
        <taxon>Kickxellales</taxon>
        <taxon>Kickxellaceae</taxon>
        <taxon>Coemansia</taxon>
    </lineage>
</organism>
<accession>A0A2G5BI31</accession>
<evidence type="ECO:0000313" key="2">
    <source>
        <dbReference type="EMBL" id="PIA18669.1"/>
    </source>
</evidence>
<sequence length="255" mass="28953">MSQVIKNTERFVCEYMKKYDCSHDWHHVQRVVRQALALAKTELESRAVDLEIVHLAALLHDVNDAKYRDDGEEQFSCVGFLVGIGVDRAKAKIVGRIVDSVSFRKELLAAEHDKMGISSSDEREWRRNCVELACVQDADRLDAIGAFGVLRCAAFSGARNRPLYDPDDQAADNITYAQYVRQSSSATGTAVSHFHEKLLKLSLMMKTKRGKQEAERRHVFMIKFLHQLDDEFKFGEGDNSLDSNILETLHHPLSN</sequence>
<evidence type="ECO:0000313" key="3">
    <source>
        <dbReference type="Proteomes" id="UP000242474"/>
    </source>
</evidence>
<feature type="domain" description="HD/PDEase" evidence="1">
    <location>
        <begin position="20"/>
        <end position="153"/>
    </location>
</feature>
<proteinExistence type="predicted"/>
<dbReference type="InterPro" id="IPR003607">
    <property type="entry name" value="HD/PDEase_dom"/>
</dbReference>
<dbReference type="Proteomes" id="UP000242474">
    <property type="component" value="Unassembled WGS sequence"/>
</dbReference>